<dbReference type="AlphaFoldDB" id="A0A7L5EAK7"/>
<dbReference type="KEGG" id="mrob:HH214_19815"/>
<feature type="chain" id="PRO_5029826499" evidence="1">
    <location>
        <begin position="21"/>
        <end position="225"/>
    </location>
</feature>
<proteinExistence type="predicted"/>
<name>A0A7L5EAK7_9SPHI</name>
<gene>
    <name evidence="2" type="ORF">HH214_19815</name>
</gene>
<keyword evidence="1" id="KW-0732">Signal</keyword>
<dbReference type="RefSeq" id="WP_169610605.1">
    <property type="nucleotide sequence ID" value="NZ_CP051682.1"/>
</dbReference>
<evidence type="ECO:0000313" key="2">
    <source>
        <dbReference type="EMBL" id="QJD97963.1"/>
    </source>
</evidence>
<evidence type="ECO:0000313" key="3">
    <source>
        <dbReference type="Proteomes" id="UP000503278"/>
    </source>
</evidence>
<protein>
    <submittedName>
        <fullName evidence="2">Uncharacterized protein</fullName>
    </submittedName>
</protein>
<sequence>MKYKLSFAIGFIVSILSAHAQKWQPGYFYDTKGNKVNGLIEAYPSGKGPIKTEGFINYKADAKSNEIKLSASELQYFIAGKDSFVVAHAPQFETWKPKDPDFVKVVLDEPLKLYVYGGSSSGGGFRIRPDVAAGIGGGNYGAFGGGGIGLTLGNGGSRIRNVYYFGANTAEMQQVTPQNFVDVMSDIMADEPQAVEAIQSGKYRFDKIQALVKYYETLKSQTHNP</sequence>
<dbReference type="EMBL" id="CP051682">
    <property type="protein sequence ID" value="QJD97963.1"/>
    <property type="molecule type" value="Genomic_DNA"/>
</dbReference>
<feature type="signal peptide" evidence="1">
    <location>
        <begin position="1"/>
        <end position="20"/>
    </location>
</feature>
<organism evidence="2 3">
    <name type="scientific">Mucilaginibacter robiniae</name>
    <dbReference type="NCBI Taxonomy" id="2728022"/>
    <lineage>
        <taxon>Bacteria</taxon>
        <taxon>Pseudomonadati</taxon>
        <taxon>Bacteroidota</taxon>
        <taxon>Sphingobacteriia</taxon>
        <taxon>Sphingobacteriales</taxon>
        <taxon>Sphingobacteriaceae</taxon>
        <taxon>Mucilaginibacter</taxon>
    </lineage>
</organism>
<keyword evidence="3" id="KW-1185">Reference proteome</keyword>
<reference evidence="2 3" key="1">
    <citation type="submission" date="2020-04" db="EMBL/GenBank/DDBJ databases">
        <title>Genome sequencing of novel species.</title>
        <authorList>
            <person name="Heo J."/>
            <person name="Kim S.-J."/>
            <person name="Kim J.-S."/>
            <person name="Hong S.-B."/>
            <person name="Kwon S.-W."/>
        </authorList>
    </citation>
    <scope>NUCLEOTIDE SEQUENCE [LARGE SCALE GENOMIC DNA]</scope>
    <source>
        <strain evidence="2 3">F39-2</strain>
    </source>
</reference>
<accession>A0A7L5EAK7</accession>
<evidence type="ECO:0000256" key="1">
    <source>
        <dbReference type="SAM" id="SignalP"/>
    </source>
</evidence>
<dbReference type="Proteomes" id="UP000503278">
    <property type="component" value="Chromosome"/>
</dbReference>